<comment type="caution">
    <text evidence="8">The sequence shown here is derived from an EMBL/GenBank/DDBJ whole genome shotgun (WGS) entry which is preliminary data.</text>
</comment>
<evidence type="ECO:0000256" key="6">
    <source>
        <dbReference type="ARBA" id="ARBA00023295"/>
    </source>
</evidence>
<dbReference type="AlphaFoldDB" id="A0AAE4ATF1"/>
<evidence type="ECO:0000256" key="3">
    <source>
        <dbReference type="ARBA" id="ARBA00012601"/>
    </source>
</evidence>
<evidence type="ECO:0000313" key="8">
    <source>
        <dbReference type="EMBL" id="MDQ0317216.1"/>
    </source>
</evidence>
<comment type="catalytic activity">
    <reaction evidence="1">
        <text>Endohydrolysis of (1-&gt;4)-beta-D-glucosidic linkages in cellulose, lichenin and cereal beta-D-glucans.</text>
        <dbReference type="EC" id="3.2.1.4"/>
    </reaction>
</comment>
<dbReference type="PRINTS" id="PR00735">
    <property type="entry name" value="GLHYDRLASE8"/>
</dbReference>
<keyword evidence="4 8" id="KW-0378">Hydrolase</keyword>
<dbReference type="InterPro" id="IPR002037">
    <property type="entry name" value="Glyco_hydro_8"/>
</dbReference>
<reference evidence="8" key="1">
    <citation type="submission" date="2023-07" db="EMBL/GenBank/DDBJ databases">
        <title>Genomic Encyclopedia of Type Strains, Phase IV (KMG-IV): sequencing the most valuable type-strain genomes for metagenomic binning, comparative biology and taxonomic classification.</title>
        <authorList>
            <person name="Goeker M."/>
        </authorList>
    </citation>
    <scope>NUCLEOTIDE SEQUENCE</scope>
    <source>
        <strain evidence="8">DSM 21202</strain>
    </source>
</reference>
<dbReference type="InterPro" id="IPR008928">
    <property type="entry name" value="6-hairpin_glycosidase_sf"/>
</dbReference>
<dbReference type="Gene3D" id="1.50.10.10">
    <property type="match status" value="1"/>
</dbReference>
<keyword evidence="7" id="KW-0119">Carbohydrate metabolism</keyword>
<evidence type="ECO:0000256" key="7">
    <source>
        <dbReference type="ARBA" id="ARBA00023326"/>
    </source>
</evidence>
<dbReference type="GO" id="GO:0030245">
    <property type="term" value="P:cellulose catabolic process"/>
    <property type="evidence" value="ECO:0007669"/>
    <property type="project" value="UniProtKB-KW"/>
</dbReference>
<keyword evidence="6 8" id="KW-0326">Glycosidase</keyword>
<organism evidence="8 9">
    <name type="scientific">Amorphus orientalis</name>
    <dbReference type="NCBI Taxonomy" id="649198"/>
    <lineage>
        <taxon>Bacteria</taxon>
        <taxon>Pseudomonadati</taxon>
        <taxon>Pseudomonadota</taxon>
        <taxon>Alphaproteobacteria</taxon>
        <taxon>Hyphomicrobiales</taxon>
        <taxon>Amorphaceae</taxon>
        <taxon>Amorphus</taxon>
    </lineage>
</organism>
<dbReference type="EMBL" id="JAUSUL010000004">
    <property type="protein sequence ID" value="MDQ0317216.1"/>
    <property type="molecule type" value="Genomic_DNA"/>
</dbReference>
<keyword evidence="7" id="KW-0624">Polysaccharide degradation</keyword>
<dbReference type="SUPFAM" id="SSF48208">
    <property type="entry name" value="Six-hairpin glycosidases"/>
    <property type="match status" value="1"/>
</dbReference>
<evidence type="ECO:0000256" key="1">
    <source>
        <dbReference type="ARBA" id="ARBA00000966"/>
    </source>
</evidence>
<comment type="similarity">
    <text evidence="2">Belongs to the glycosyl hydrolase 8 (cellulase D) family.</text>
</comment>
<evidence type="ECO:0000256" key="2">
    <source>
        <dbReference type="ARBA" id="ARBA00009209"/>
    </source>
</evidence>
<evidence type="ECO:0000256" key="5">
    <source>
        <dbReference type="ARBA" id="ARBA00023001"/>
    </source>
</evidence>
<sequence>MMKRTILRRVLAVLAPIVASLSVGLLLPSPWAAPAHAQTGGVGISATAPSISAADWRAYREAFLKPDGRIVDTGNGDISHSEGQGYGLLLSVAADDPATFAQIWTFTLTQLLIRDDGLAAWKWVPDADPHIADINTATDGDILIVQALLRAANRWNNDTYRQHAIRMAAAIGKTLITQQDNLLLIMPGSQGFSASERPDGPVVNLSYWIYDAFQSLESLDNTVDWAQVRATGLILTREARFGQYNLPTDWISVRPNQQPRPAQGFDPVFGYNSIRIPLYLIQGGIVDTSLLEPFDQAWNQSGEGRPAVVNVETNDIQQELDEPGYRIQAALVACVLRNTPVPSDLQSFQPTSYYGSSLHLLALSVLAENYPRCLST</sequence>
<dbReference type="GO" id="GO:0008810">
    <property type="term" value="F:cellulase activity"/>
    <property type="evidence" value="ECO:0007669"/>
    <property type="project" value="UniProtKB-EC"/>
</dbReference>
<dbReference type="InterPro" id="IPR012341">
    <property type="entry name" value="6hp_glycosidase-like_sf"/>
</dbReference>
<proteinExistence type="inferred from homology"/>
<keyword evidence="9" id="KW-1185">Reference proteome</keyword>
<name>A0AAE4ATF1_9HYPH</name>
<protein>
    <recommendedName>
        <fullName evidence="3">cellulase</fullName>
        <ecNumber evidence="3">3.2.1.4</ecNumber>
    </recommendedName>
</protein>
<keyword evidence="5" id="KW-0136">Cellulose degradation</keyword>
<gene>
    <name evidence="8" type="ORF">J2S73_003693</name>
</gene>
<dbReference type="RefSeq" id="WP_306887117.1">
    <property type="nucleotide sequence ID" value="NZ_JAUSUL010000004.1"/>
</dbReference>
<dbReference type="EC" id="3.2.1.4" evidence="3"/>
<evidence type="ECO:0000256" key="4">
    <source>
        <dbReference type="ARBA" id="ARBA00022801"/>
    </source>
</evidence>
<dbReference type="Pfam" id="PF01270">
    <property type="entry name" value="Glyco_hydro_8"/>
    <property type="match status" value="1"/>
</dbReference>
<evidence type="ECO:0000313" key="9">
    <source>
        <dbReference type="Proteomes" id="UP001229244"/>
    </source>
</evidence>
<accession>A0AAE4ATF1</accession>
<dbReference type="Proteomes" id="UP001229244">
    <property type="component" value="Unassembled WGS sequence"/>
</dbReference>